<sequence>MIKVNLFQKRKNHKFSYILGRHGILDEASVPLHRKDEFDCKICFLTRKISSLPSTHRAGRSILQVNHHQIKLAHPLPGIP</sequence>
<name>A0A8R7P564_TRIUA</name>
<reference evidence="2" key="1">
    <citation type="journal article" date="2013" name="Nature">
        <title>Draft genome of the wheat A-genome progenitor Triticum urartu.</title>
        <authorList>
            <person name="Ling H.Q."/>
            <person name="Zhao S."/>
            <person name="Liu D."/>
            <person name="Wang J."/>
            <person name="Sun H."/>
            <person name="Zhang C."/>
            <person name="Fan H."/>
            <person name="Li D."/>
            <person name="Dong L."/>
            <person name="Tao Y."/>
            <person name="Gao C."/>
            <person name="Wu H."/>
            <person name="Li Y."/>
            <person name="Cui Y."/>
            <person name="Guo X."/>
            <person name="Zheng S."/>
            <person name="Wang B."/>
            <person name="Yu K."/>
            <person name="Liang Q."/>
            <person name="Yang W."/>
            <person name="Lou X."/>
            <person name="Chen J."/>
            <person name="Feng M."/>
            <person name="Jian J."/>
            <person name="Zhang X."/>
            <person name="Luo G."/>
            <person name="Jiang Y."/>
            <person name="Liu J."/>
            <person name="Wang Z."/>
            <person name="Sha Y."/>
            <person name="Zhang B."/>
            <person name="Wu H."/>
            <person name="Tang D."/>
            <person name="Shen Q."/>
            <person name="Xue P."/>
            <person name="Zou S."/>
            <person name="Wang X."/>
            <person name="Liu X."/>
            <person name="Wang F."/>
            <person name="Yang Y."/>
            <person name="An X."/>
            <person name="Dong Z."/>
            <person name="Zhang K."/>
            <person name="Zhang X."/>
            <person name="Luo M.C."/>
            <person name="Dvorak J."/>
            <person name="Tong Y."/>
            <person name="Wang J."/>
            <person name="Yang H."/>
            <person name="Li Z."/>
            <person name="Wang D."/>
            <person name="Zhang A."/>
            <person name="Wang J."/>
        </authorList>
    </citation>
    <scope>NUCLEOTIDE SEQUENCE</scope>
    <source>
        <strain evidence="2">cv. G1812</strain>
    </source>
</reference>
<dbReference type="Proteomes" id="UP000015106">
    <property type="component" value="Chromosome 1"/>
</dbReference>
<protein>
    <submittedName>
        <fullName evidence="1">Uncharacterized protein</fullName>
    </submittedName>
</protein>
<proteinExistence type="predicted"/>
<dbReference type="EnsemblPlants" id="TuG1812G0100002746.01.T01">
    <property type="protein sequence ID" value="TuG1812G0100002746.01.T01"/>
    <property type="gene ID" value="TuG1812G0100002746.01"/>
</dbReference>
<dbReference type="Gramene" id="TuG1812G0100002746.01.T01">
    <property type="protein sequence ID" value="TuG1812G0100002746.01.T01"/>
    <property type="gene ID" value="TuG1812G0100002746.01"/>
</dbReference>
<organism evidence="1 2">
    <name type="scientific">Triticum urartu</name>
    <name type="common">Red wild einkorn</name>
    <name type="synonym">Crithodium urartu</name>
    <dbReference type="NCBI Taxonomy" id="4572"/>
    <lineage>
        <taxon>Eukaryota</taxon>
        <taxon>Viridiplantae</taxon>
        <taxon>Streptophyta</taxon>
        <taxon>Embryophyta</taxon>
        <taxon>Tracheophyta</taxon>
        <taxon>Spermatophyta</taxon>
        <taxon>Magnoliopsida</taxon>
        <taxon>Liliopsida</taxon>
        <taxon>Poales</taxon>
        <taxon>Poaceae</taxon>
        <taxon>BOP clade</taxon>
        <taxon>Pooideae</taxon>
        <taxon>Triticodae</taxon>
        <taxon>Triticeae</taxon>
        <taxon>Triticinae</taxon>
        <taxon>Triticum</taxon>
    </lineage>
</organism>
<dbReference type="AlphaFoldDB" id="A0A8R7P564"/>
<keyword evidence="2" id="KW-1185">Reference proteome</keyword>
<reference evidence="1" key="2">
    <citation type="submission" date="2018-03" db="EMBL/GenBank/DDBJ databases">
        <title>The Triticum urartu genome reveals the dynamic nature of wheat genome evolution.</title>
        <authorList>
            <person name="Ling H."/>
            <person name="Ma B."/>
            <person name="Shi X."/>
            <person name="Liu H."/>
            <person name="Dong L."/>
            <person name="Sun H."/>
            <person name="Cao Y."/>
            <person name="Gao Q."/>
            <person name="Zheng S."/>
            <person name="Li Y."/>
            <person name="Yu Y."/>
            <person name="Du H."/>
            <person name="Qi M."/>
            <person name="Li Y."/>
            <person name="Yu H."/>
            <person name="Cui Y."/>
            <person name="Wang N."/>
            <person name="Chen C."/>
            <person name="Wu H."/>
            <person name="Zhao Y."/>
            <person name="Zhang J."/>
            <person name="Li Y."/>
            <person name="Zhou W."/>
            <person name="Zhang B."/>
            <person name="Hu W."/>
            <person name="Eijk M."/>
            <person name="Tang J."/>
            <person name="Witsenboer H."/>
            <person name="Zhao S."/>
            <person name="Li Z."/>
            <person name="Zhang A."/>
            <person name="Wang D."/>
            <person name="Liang C."/>
        </authorList>
    </citation>
    <scope>NUCLEOTIDE SEQUENCE [LARGE SCALE GENOMIC DNA]</scope>
    <source>
        <strain evidence="1">cv. G1812</strain>
    </source>
</reference>
<accession>A0A8R7P564</accession>
<reference evidence="1" key="3">
    <citation type="submission" date="2022-06" db="UniProtKB">
        <authorList>
            <consortium name="EnsemblPlants"/>
        </authorList>
    </citation>
    <scope>IDENTIFICATION</scope>
</reference>
<evidence type="ECO:0000313" key="1">
    <source>
        <dbReference type="EnsemblPlants" id="TuG1812G0100002746.01.T01"/>
    </source>
</evidence>
<evidence type="ECO:0000313" key="2">
    <source>
        <dbReference type="Proteomes" id="UP000015106"/>
    </source>
</evidence>